<gene>
    <name evidence="2" type="ORF">UU12_C0045G0006</name>
</gene>
<evidence type="ECO:0000313" key="3">
    <source>
        <dbReference type="Proteomes" id="UP000034562"/>
    </source>
</evidence>
<comment type="caution">
    <text evidence="2">The sequence shown here is derived from an EMBL/GenBank/DDBJ whole genome shotgun (WGS) entry which is preliminary data.</text>
</comment>
<evidence type="ECO:0000256" key="1">
    <source>
        <dbReference type="SAM" id="Phobius"/>
    </source>
</evidence>
<name>A0A0G0W2A9_9BACT</name>
<feature type="transmembrane region" description="Helical" evidence="1">
    <location>
        <begin position="152"/>
        <end position="173"/>
    </location>
</feature>
<feature type="transmembrane region" description="Helical" evidence="1">
    <location>
        <begin position="120"/>
        <end position="140"/>
    </location>
</feature>
<proteinExistence type="predicted"/>
<dbReference type="EMBL" id="LBZK01000045">
    <property type="protein sequence ID" value="KKR69412.1"/>
    <property type="molecule type" value="Genomic_DNA"/>
</dbReference>
<keyword evidence="1" id="KW-1133">Transmembrane helix</keyword>
<organism evidence="2 3">
    <name type="scientific">Candidatus Woesebacteria bacterium GW2011_GWA2_40_7b</name>
    <dbReference type="NCBI Taxonomy" id="1618563"/>
    <lineage>
        <taxon>Bacteria</taxon>
        <taxon>Candidatus Woeseibacteriota</taxon>
    </lineage>
</organism>
<sequence>MFSKAYRHSSPRLPSSSLGKIPRDLFPCFVQNCIQHIRKGEFKMKMLIVRKLSAASLIAISICHIFGTYTAVYLLQENYLADLLLRRFLGRDIYTVLSVLIYLGFLTLWAVLIHRNKLNVKFITGLLIFTLFGILWFWFMNSQYATMKGFESAMWVNMISMGINSFFAFAYIISKHD</sequence>
<accession>A0A0G0W2A9</accession>
<dbReference type="AlphaFoldDB" id="A0A0G0W2A9"/>
<feature type="transmembrane region" description="Helical" evidence="1">
    <location>
        <begin position="52"/>
        <end position="73"/>
    </location>
</feature>
<protein>
    <submittedName>
        <fullName evidence="2">Uncharacterized protein</fullName>
    </submittedName>
</protein>
<feature type="transmembrane region" description="Helical" evidence="1">
    <location>
        <begin position="93"/>
        <end position="113"/>
    </location>
</feature>
<keyword evidence="1" id="KW-0472">Membrane</keyword>
<dbReference type="Proteomes" id="UP000034562">
    <property type="component" value="Unassembled WGS sequence"/>
</dbReference>
<evidence type="ECO:0000313" key="2">
    <source>
        <dbReference type="EMBL" id="KKR69412.1"/>
    </source>
</evidence>
<keyword evidence="1" id="KW-0812">Transmembrane</keyword>
<reference evidence="2 3" key="1">
    <citation type="journal article" date="2015" name="Nature">
        <title>rRNA introns, odd ribosomes, and small enigmatic genomes across a large radiation of phyla.</title>
        <authorList>
            <person name="Brown C.T."/>
            <person name="Hug L.A."/>
            <person name="Thomas B.C."/>
            <person name="Sharon I."/>
            <person name="Castelle C.J."/>
            <person name="Singh A."/>
            <person name="Wilkins M.J."/>
            <person name="Williams K.H."/>
            <person name="Banfield J.F."/>
        </authorList>
    </citation>
    <scope>NUCLEOTIDE SEQUENCE [LARGE SCALE GENOMIC DNA]</scope>
</reference>